<dbReference type="PANTHER" id="PTHR45138:SF9">
    <property type="entry name" value="DIGUANYLATE CYCLASE DGCM-RELATED"/>
    <property type="match status" value="1"/>
</dbReference>
<dbReference type="Proteomes" id="UP000509597">
    <property type="component" value="Chromosome"/>
</dbReference>
<dbReference type="PANTHER" id="PTHR45138">
    <property type="entry name" value="REGULATORY COMPONENTS OF SENSORY TRANSDUCTION SYSTEM"/>
    <property type="match status" value="1"/>
</dbReference>
<dbReference type="Gene3D" id="3.30.70.270">
    <property type="match status" value="1"/>
</dbReference>
<dbReference type="GO" id="GO:0005886">
    <property type="term" value="C:plasma membrane"/>
    <property type="evidence" value="ECO:0007669"/>
    <property type="project" value="TreeGrafter"/>
</dbReference>
<evidence type="ECO:0000313" key="5">
    <source>
        <dbReference type="Proteomes" id="UP000509597"/>
    </source>
</evidence>
<dbReference type="CDD" id="cd01949">
    <property type="entry name" value="GGDEF"/>
    <property type="match status" value="1"/>
</dbReference>
<dbReference type="InterPro" id="IPR000160">
    <property type="entry name" value="GGDEF_dom"/>
</dbReference>
<dbReference type="GO" id="GO:0043709">
    <property type="term" value="P:cell adhesion involved in single-species biofilm formation"/>
    <property type="evidence" value="ECO:0007669"/>
    <property type="project" value="TreeGrafter"/>
</dbReference>
<evidence type="ECO:0000313" key="4">
    <source>
        <dbReference type="EMBL" id="QLG88882.1"/>
    </source>
</evidence>
<dbReference type="GO" id="GO:1902201">
    <property type="term" value="P:negative regulation of bacterial-type flagellum-dependent cell motility"/>
    <property type="evidence" value="ECO:0007669"/>
    <property type="project" value="TreeGrafter"/>
</dbReference>
<keyword evidence="5" id="KW-1185">Reference proteome</keyword>
<dbReference type="KEGG" id="chiz:HQ393_11910"/>
<proteinExistence type="predicted"/>
<reference evidence="4 5" key="1">
    <citation type="submission" date="2020-07" db="EMBL/GenBank/DDBJ databases">
        <title>Complete genome sequence of Chitinibacter sp. 2T18.</title>
        <authorList>
            <person name="Bae J.-W."/>
            <person name="Choi J.-W."/>
        </authorList>
    </citation>
    <scope>NUCLEOTIDE SEQUENCE [LARGE SCALE GENOMIC DNA]</scope>
    <source>
        <strain evidence="4 5">2T18</strain>
    </source>
</reference>
<evidence type="ECO:0000256" key="2">
    <source>
        <dbReference type="ARBA" id="ARBA00034247"/>
    </source>
</evidence>
<evidence type="ECO:0000259" key="3">
    <source>
        <dbReference type="PROSITE" id="PS50887"/>
    </source>
</evidence>
<dbReference type="EMBL" id="CP058627">
    <property type="protein sequence ID" value="QLG88882.1"/>
    <property type="molecule type" value="Genomic_DNA"/>
</dbReference>
<dbReference type="NCBIfam" id="TIGR00254">
    <property type="entry name" value="GGDEF"/>
    <property type="match status" value="1"/>
</dbReference>
<dbReference type="PROSITE" id="PS50887">
    <property type="entry name" value="GGDEF"/>
    <property type="match status" value="1"/>
</dbReference>
<comment type="catalytic activity">
    <reaction evidence="2">
        <text>2 GTP = 3',3'-c-di-GMP + 2 diphosphate</text>
        <dbReference type="Rhea" id="RHEA:24898"/>
        <dbReference type="ChEBI" id="CHEBI:33019"/>
        <dbReference type="ChEBI" id="CHEBI:37565"/>
        <dbReference type="ChEBI" id="CHEBI:58805"/>
        <dbReference type="EC" id="2.7.7.65"/>
    </reaction>
</comment>
<dbReference type="RefSeq" id="WP_179355385.1">
    <property type="nucleotide sequence ID" value="NZ_CP058627.1"/>
</dbReference>
<dbReference type="SMART" id="SM00267">
    <property type="entry name" value="GGDEF"/>
    <property type="match status" value="1"/>
</dbReference>
<name>A0A7H9BKI3_9NEIS</name>
<dbReference type="SUPFAM" id="SSF55073">
    <property type="entry name" value="Nucleotide cyclase"/>
    <property type="match status" value="1"/>
</dbReference>
<dbReference type="Pfam" id="PF00990">
    <property type="entry name" value="GGDEF"/>
    <property type="match status" value="1"/>
</dbReference>
<accession>A0A7H9BKI3</accession>
<dbReference type="GO" id="GO:0052621">
    <property type="term" value="F:diguanylate cyclase activity"/>
    <property type="evidence" value="ECO:0007669"/>
    <property type="project" value="UniProtKB-EC"/>
</dbReference>
<dbReference type="InterPro" id="IPR043128">
    <property type="entry name" value="Rev_trsase/Diguanyl_cyclase"/>
</dbReference>
<dbReference type="InterPro" id="IPR029787">
    <property type="entry name" value="Nucleotide_cyclase"/>
</dbReference>
<organism evidence="4 5">
    <name type="scientific">Chitinibacter bivalviorum</name>
    <dbReference type="NCBI Taxonomy" id="2739434"/>
    <lineage>
        <taxon>Bacteria</taxon>
        <taxon>Pseudomonadati</taxon>
        <taxon>Pseudomonadota</taxon>
        <taxon>Betaproteobacteria</taxon>
        <taxon>Neisseriales</taxon>
        <taxon>Chitinibacteraceae</taxon>
        <taxon>Chitinibacter</taxon>
    </lineage>
</organism>
<protein>
    <recommendedName>
        <fullName evidence="1">diguanylate cyclase</fullName>
        <ecNumber evidence="1">2.7.7.65</ecNumber>
    </recommendedName>
</protein>
<evidence type="ECO:0000256" key="1">
    <source>
        <dbReference type="ARBA" id="ARBA00012528"/>
    </source>
</evidence>
<sequence>MLIILILALVAGILWQWQQIRQLRQQLANGSLTDQLTGLYQRHHLLDLAEHEINRAQRGNIKVSALIVDLDYCAKINHQYGHQAGDLALQHVAHAVNESIRDFDLAGRFSGEEIVLVLPNTDQAGAIVVAERLRHKVKQSAIALPNQLQLTISVTIGLATLETETESIEDLLLAADTALQRAMQLGIDRIHVYQLEDDVANATL</sequence>
<gene>
    <name evidence="4" type="ORF">HQ393_11910</name>
</gene>
<dbReference type="InterPro" id="IPR050469">
    <property type="entry name" value="Diguanylate_Cyclase"/>
</dbReference>
<dbReference type="AlphaFoldDB" id="A0A7H9BKI3"/>
<dbReference type="EC" id="2.7.7.65" evidence="1"/>
<feature type="domain" description="GGDEF" evidence="3">
    <location>
        <begin position="61"/>
        <end position="195"/>
    </location>
</feature>